<organism evidence="2 3">
    <name type="scientific">Babesia ovata</name>
    <dbReference type="NCBI Taxonomy" id="189622"/>
    <lineage>
        <taxon>Eukaryota</taxon>
        <taxon>Sar</taxon>
        <taxon>Alveolata</taxon>
        <taxon>Apicomplexa</taxon>
        <taxon>Aconoidasida</taxon>
        <taxon>Piroplasmida</taxon>
        <taxon>Babesiidae</taxon>
        <taxon>Babesia</taxon>
    </lineage>
</organism>
<evidence type="ECO:0000313" key="2">
    <source>
        <dbReference type="EMBL" id="GBE60901.1"/>
    </source>
</evidence>
<protein>
    <submittedName>
        <fullName evidence="2">Extracellular matrix-binding ebh, putative</fullName>
    </submittedName>
</protein>
<dbReference type="RefSeq" id="XP_028867144.1">
    <property type="nucleotide sequence ID" value="XM_029011311.1"/>
</dbReference>
<reference evidence="2 3" key="1">
    <citation type="journal article" date="2017" name="BMC Genomics">
        <title>Whole-genome assembly of Babesia ovata and comparative genomics between closely related pathogens.</title>
        <authorList>
            <person name="Yamagishi J."/>
            <person name="Asada M."/>
            <person name="Hakimi H."/>
            <person name="Tanaka T.Q."/>
            <person name="Sugimoto C."/>
            <person name="Kawazu S."/>
        </authorList>
    </citation>
    <scope>NUCLEOTIDE SEQUENCE [LARGE SCALE GENOMIC DNA]</scope>
    <source>
        <strain evidence="2 3">Miyake</strain>
    </source>
</reference>
<gene>
    <name evidence="2" type="ORF">BOVATA_023940</name>
</gene>
<dbReference type="VEuPathDB" id="PiroplasmaDB:BOVATA_023940"/>
<evidence type="ECO:0000313" key="3">
    <source>
        <dbReference type="Proteomes" id="UP000236319"/>
    </source>
</evidence>
<evidence type="ECO:0000256" key="1">
    <source>
        <dbReference type="SAM" id="MobiDB-lite"/>
    </source>
</evidence>
<name>A0A2H6KD31_9APIC</name>
<keyword evidence="3" id="KW-1185">Reference proteome</keyword>
<sequence>MRKAAGQNVALTLKAVVDMDKNLKRDLFNVKKQIQKGIKDVIRKLGVNELDEKVKIDLEKLRKNVTKLAATVDDKRNGIVKDEFNKLEQAKKILDDGAVKNIQEAEKGIEQSFNDSIKTPLDRESPSNLLGD</sequence>
<comment type="caution">
    <text evidence="2">The sequence shown here is derived from an EMBL/GenBank/DDBJ whole genome shotgun (WGS) entry which is preliminary data.</text>
</comment>
<dbReference type="EMBL" id="BDSA01000002">
    <property type="protein sequence ID" value="GBE60901.1"/>
    <property type="molecule type" value="Genomic_DNA"/>
</dbReference>
<dbReference type="Proteomes" id="UP000236319">
    <property type="component" value="Unassembled WGS sequence"/>
</dbReference>
<accession>A0A2H6KD31</accession>
<proteinExistence type="predicted"/>
<dbReference type="AlphaFoldDB" id="A0A2H6KD31"/>
<dbReference type="GeneID" id="39874671"/>
<feature type="region of interest" description="Disordered" evidence="1">
    <location>
        <begin position="111"/>
        <end position="132"/>
    </location>
</feature>